<protein>
    <submittedName>
        <fullName evidence="1">Uncharacterized protein</fullName>
    </submittedName>
</protein>
<accession>A0AAD9PYT7</accession>
<keyword evidence="2" id="KW-1185">Reference proteome</keyword>
<evidence type="ECO:0000313" key="1">
    <source>
        <dbReference type="EMBL" id="KAK2551346.1"/>
    </source>
</evidence>
<gene>
    <name evidence="1" type="ORF">P5673_027743</name>
</gene>
<proteinExistence type="predicted"/>
<evidence type="ECO:0000313" key="2">
    <source>
        <dbReference type="Proteomes" id="UP001249851"/>
    </source>
</evidence>
<sequence length="124" mass="14594">MDTLNHLQNFRDPIWTSGEVEKFWDVLQPYLTLLLGKEISLPHPSIDFIVLDQDNVRHRDNCLRIVHKYMWNGKYSLAVANFKAVRAFFGNTEASLREQLKELRAVFENIPVEWLCAADKEYQI</sequence>
<comment type="caution">
    <text evidence="1">The sequence shown here is derived from an EMBL/GenBank/DDBJ whole genome shotgun (WGS) entry which is preliminary data.</text>
</comment>
<name>A0AAD9PYT7_ACRCE</name>
<organism evidence="1 2">
    <name type="scientific">Acropora cervicornis</name>
    <name type="common">Staghorn coral</name>
    <dbReference type="NCBI Taxonomy" id="6130"/>
    <lineage>
        <taxon>Eukaryota</taxon>
        <taxon>Metazoa</taxon>
        <taxon>Cnidaria</taxon>
        <taxon>Anthozoa</taxon>
        <taxon>Hexacorallia</taxon>
        <taxon>Scleractinia</taxon>
        <taxon>Astrocoeniina</taxon>
        <taxon>Acroporidae</taxon>
        <taxon>Acropora</taxon>
    </lineage>
</organism>
<reference evidence="1" key="1">
    <citation type="journal article" date="2023" name="G3 (Bethesda)">
        <title>Whole genome assembly and annotation of the endangered Caribbean coral Acropora cervicornis.</title>
        <authorList>
            <person name="Selwyn J.D."/>
            <person name="Vollmer S.V."/>
        </authorList>
    </citation>
    <scope>NUCLEOTIDE SEQUENCE</scope>
    <source>
        <strain evidence="1">K2</strain>
    </source>
</reference>
<dbReference type="EMBL" id="JARQWQ010000098">
    <property type="protein sequence ID" value="KAK2551346.1"/>
    <property type="molecule type" value="Genomic_DNA"/>
</dbReference>
<dbReference type="AlphaFoldDB" id="A0AAD9PYT7"/>
<dbReference type="Proteomes" id="UP001249851">
    <property type="component" value="Unassembled WGS sequence"/>
</dbReference>
<reference evidence="1" key="2">
    <citation type="journal article" date="2023" name="Science">
        <title>Genomic signatures of disease resistance in endangered staghorn corals.</title>
        <authorList>
            <person name="Vollmer S.V."/>
            <person name="Selwyn J.D."/>
            <person name="Despard B.A."/>
            <person name="Roesel C.L."/>
        </authorList>
    </citation>
    <scope>NUCLEOTIDE SEQUENCE</scope>
    <source>
        <strain evidence="1">K2</strain>
    </source>
</reference>